<evidence type="ECO:0000313" key="3">
    <source>
        <dbReference type="Proteomes" id="UP000559256"/>
    </source>
</evidence>
<gene>
    <name evidence="2" type="ORF">D9758_013325</name>
</gene>
<evidence type="ECO:0000313" key="2">
    <source>
        <dbReference type="EMBL" id="KAF5339255.1"/>
    </source>
</evidence>
<accession>A0A8H5CCF2</accession>
<organism evidence="2 3">
    <name type="scientific">Tetrapyrgos nigripes</name>
    <dbReference type="NCBI Taxonomy" id="182062"/>
    <lineage>
        <taxon>Eukaryota</taxon>
        <taxon>Fungi</taxon>
        <taxon>Dikarya</taxon>
        <taxon>Basidiomycota</taxon>
        <taxon>Agaricomycotina</taxon>
        <taxon>Agaricomycetes</taxon>
        <taxon>Agaricomycetidae</taxon>
        <taxon>Agaricales</taxon>
        <taxon>Marasmiineae</taxon>
        <taxon>Marasmiaceae</taxon>
        <taxon>Tetrapyrgos</taxon>
    </lineage>
</organism>
<feature type="coiled-coil region" evidence="1">
    <location>
        <begin position="40"/>
        <end position="81"/>
    </location>
</feature>
<protein>
    <recommendedName>
        <fullName evidence="4">F-box domain-containing protein</fullName>
    </recommendedName>
</protein>
<comment type="caution">
    <text evidence="2">The sequence shown here is derived from an EMBL/GenBank/DDBJ whole genome shotgun (WGS) entry which is preliminary data.</text>
</comment>
<keyword evidence="3" id="KW-1185">Reference proteome</keyword>
<proteinExistence type="predicted"/>
<keyword evidence="1" id="KW-0175">Coiled coil</keyword>
<reference evidence="2 3" key="1">
    <citation type="journal article" date="2020" name="ISME J.">
        <title>Uncovering the hidden diversity of litter-decomposition mechanisms in mushroom-forming fungi.</title>
        <authorList>
            <person name="Floudas D."/>
            <person name="Bentzer J."/>
            <person name="Ahren D."/>
            <person name="Johansson T."/>
            <person name="Persson P."/>
            <person name="Tunlid A."/>
        </authorList>
    </citation>
    <scope>NUCLEOTIDE SEQUENCE [LARGE SCALE GENOMIC DNA]</scope>
    <source>
        <strain evidence="2 3">CBS 291.85</strain>
    </source>
</reference>
<name>A0A8H5CCF2_9AGAR</name>
<dbReference type="OrthoDB" id="3266451at2759"/>
<evidence type="ECO:0008006" key="4">
    <source>
        <dbReference type="Google" id="ProtNLM"/>
    </source>
</evidence>
<evidence type="ECO:0000256" key="1">
    <source>
        <dbReference type="SAM" id="Coils"/>
    </source>
</evidence>
<dbReference type="Proteomes" id="UP000559256">
    <property type="component" value="Unassembled WGS sequence"/>
</dbReference>
<sequence>MPTTLLCNHCHSELKVDDEPATLVTNENFRNMYIPSDTETSQIQSLIEGAERDLRRYDEEIERLSKTLAALKTHRDDLQIRRDRYHAFSASLRRLPMEILGEIFSWCCTPGLLVDMTLYSAPTLAIAQTCSFWREITLKMPGLWSDLKLRVWCGEESAAAVMRLLGIYLLNSGSALLTLDVNATPFNEYDNECDPDEDSCVWPILQALLECGDRWSNCSFCFDWDLSHADEFLSQSTDNYYPNLKDFRLRSVPGPSTRSSVLSLIWTHAPALLSLELPTWTCTEGTLLFTSEDL</sequence>
<dbReference type="EMBL" id="JAACJM010000186">
    <property type="protein sequence ID" value="KAF5339255.1"/>
    <property type="molecule type" value="Genomic_DNA"/>
</dbReference>
<dbReference type="AlphaFoldDB" id="A0A8H5CCF2"/>